<dbReference type="FunFam" id="2.60.120.200:FF:000003">
    <property type="entry name" value="neurexin-1 isoform X1"/>
    <property type="match status" value="1"/>
</dbReference>
<keyword evidence="8" id="KW-0106">Calcium</keyword>
<reference evidence="19" key="1">
    <citation type="submission" date="2025-08" db="UniProtKB">
        <authorList>
            <consortium name="Ensembl"/>
        </authorList>
    </citation>
    <scope>IDENTIFICATION</scope>
</reference>
<comment type="caution">
    <text evidence="14">Lacks conserved residue(s) required for the propagation of feature annotation.</text>
</comment>
<evidence type="ECO:0000256" key="3">
    <source>
        <dbReference type="ARBA" id="ARBA00022536"/>
    </source>
</evidence>
<feature type="domain" description="EGF-like" evidence="18">
    <location>
        <begin position="202"/>
        <end position="240"/>
    </location>
</feature>
<dbReference type="FunFam" id="2.60.120.200:FF:000005">
    <property type="entry name" value="neurexin-1 isoform X1"/>
    <property type="match status" value="1"/>
</dbReference>
<dbReference type="GO" id="GO:0007155">
    <property type="term" value="P:cell adhesion"/>
    <property type="evidence" value="ECO:0007669"/>
    <property type="project" value="UniProtKB-KW"/>
</dbReference>
<evidence type="ECO:0000259" key="17">
    <source>
        <dbReference type="PROSITE" id="PS50025"/>
    </source>
</evidence>
<dbReference type="SMART" id="SM00181">
    <property type="entry name" value="EGF"/>
    <property type="match status" value="3"/>
</dbReference>
<evidence type="ECO:0000256" key="10">
    <source>
        <dbReference type="ARBA" id="ARBA00022989"/>
    </source>
</evidence>
<feature type="region of interest" description="Disordered" evidence="15">
    <location>
        <begin position="1392"/>
        <end position="1481"/>
    </location>
</feature>
<dbReference type="InterPro" id="IPR001791">
    <property type="entry name" value="Laminin_G"/>
</dbReference>
<keyword evidence="12" id="KW-1015">Disulfide bond</keyword>
<feature type="domain" description="EGF-like" evidence="18">
    <location>
        <begin position="664"/>
        <end position="701"/>
    </location>
</feature>
<keyword evidence="10 16" id="KW-1133">Transmembrane helix</keyword>
<organism evidence="19 20">
    <name type="scientific">Sinocyclocheilus anshuiensis</name>
    <dbReference type="NCBI Taxonomy" id="1608454"/>
    <lineage>
        <taxon>Eukaryota</taxon>
        <taxon>Metazoa</taxon>
        <taxon>Chordata</taxon>
        <taxon>Craniata</taxon>
        <taxon>Vertebrata</taxon>
        <taxon>Euteleostomi</taxon>
        <taxon>Actinopterygii</taxon>
        <taxon>Neopterygii</taxon>
        <taxon>Teleostei</taxon>
        <taxon>Ostariophysi</taxon>
        <taxon>Cypriniformes</taxon>
        <taxon>Cyprinidae</taxon>
        <taxon>Cyprininae</taxon>
        <taxon>Sinocyclocheilus</taxon>
    </lineage>
</organism>
<comment type="subcellular location">
    <subcellularLocation>
        <location evidence="1">Membrane</location>
        <topology evidence="1">Single-pass type I membrane protein</topology>
    </subcellularLocation>
</comment>
<dbReference type="Proteomes" id="UP000472260">
    <property type="component" value="Unassembled WGS sequence"/>
</dbReference>
<protein>
    <submittedName>
        <fullName evidence="19">Neurexin-2-like</fullName>
    </submittedName>
</protein>
<keyword evidence="5" id="KW-0479">Metal-binding</keyword>
<dbReference type="InterPro" id="IPR000742">
    <property type="entry name" value="EGF"/>
</dbReference>
<dbReference type="PANTHER" id="PTHR15036">
    <property type="entry name" value="PIKACHURIN-LIKE PROTEIN"/>
    <property type="match status" value="1"/>
</dbReference>
<keyword evidence="9" id="KW-0130">Cell adhesion</keyword>
<dbReference type="SUPFAM" id="SSF49899">
    <property type="entry name" value="Concanavalin A-like lectins/glucanases"/>
    <property type="match status" value="6"/>
</dbReference>
<gene>
    <name evidence="19" type="primary">LOC107693770</name>
</gene>
<sequence length="1618" mass="177018">MMTRKWRCSAKFSRASVWLGLMVAIAVTTALEFDGLPGQWVRYGPWEAGATGELSFTMKTNISKAVVLYLDDGGNCDFLELLINDGRLQLRFAIHCGEPASLHMETHVNDERWHRVLLTRNYRETMLAMDGESKVVEVKSKRREMMVASDLYVGGIPPDVRLSALTSSTVKYEPPFRGLIANLKLGETPPALLDSQSVKNDLEYLCTKQNPCSNGGRCSIHDSEVLCDCSNTGYKGKYCTEGKQGDVLQAPGAAPLMATPAAGQVESVATFKGNEFFSYDLSQKPIQSSTDEITLSFRTLQRNGLLLHTGKSADYVNLSLKSGAVCLVINLGSGAFEALVEPSDGKFNDNAWHVVRVSRNLRQRAGVGLPTVNKLHYMVTISVDGLLTTTGYTQEDYTMLGSDDFFYVGGSPNTADLPGSPVSNNFMGCLKDVVYTNNEFRLELSRLAELRDPKVTLHGDLTFRCEDVAALDPVSFDTPTAYVTLPRWNTKKTGSVSFDFRTTEPNGLLLFSHGRLQGSKDRRPKVDFFAMELLEGFLYLLMDMGSGSIKVKVGNKKVNDGEWCHVDFQREGRKGSISVNGRSMPFSTNEGSEILDLDGEMYLGGLPEDSGSLPLPPEVWTARLRLGFVGCVRDLFIDGRSKDLRRLAELQSAPGVSSFCTRETHRRCSSEPCAHGGRCREGWNRHVCDCTGTGYLGPNCEMGEENSALFIRSHLPRHLFAISIDYKQRCNYMSTNSHQSKGPETLFAGQKLNDNEWHSVKVVRRGKSLQLSVDNVTVEGQMSGVHTQLEFHHIETGIMTERRFISVMPSNFIGHLQGLSFNGMPYLDQCKNGDISYCELNARFGMRRIVADPVSFRNRASYVALSTLQAYASMHLFFQFKTTSPDGLMLFNSGDGSDFIVIELVKGYIHYVFDLGNGPSLMKGNSDKPLNDNQWHNVMVSRDDSNVHMLKIDSRMVTQHSNGARNLDLKGELYIGGVGKSMYNSLPKLIASRDGYQGCLASVDLNGRLPDLIADALHHVGQVERGCEAGPGTTCTEDSCSNQGVCLQQWEGFTCDCTMTTNGGPLCSDPGTTYIFGRGGALITYTWAPNDRPSTRADRLAVGFSTQQSDAILVQVESSQGLGDYLQLHIEQGKVGVIFNVGTDDITIDEPAVTVNDGKYHVIRFTRSGGNATLQVDNQPVIERFPSGNIDNERLAIARQRIPYRLGRVVDEWLLDKGRQLTIFNSQAAIKVGGQDKGRPFQGQISGLYYNGLQVLKLAAEGDPNVQVTGNLRLVGDAPSVLSTETTSATPPAAADMSTTIMETTTTMATTTTRRQRSPSLKDSITQNSDDLLVASAECPSDDEDLEECEPGTGGELVLPIITVDTQDTLPIATHYPAIPTPPTSLTPLQTTKESLVLSDPRPPCPPDQEDCGDPMEVSAFGSGEMTESDDEDFYKNSPMVTDRTVLPPPPAVGKSGGQSPGDHRPPIPGPTTHPNQLHIPAGKMNTRDQVLLPPAPSSRHTPGLTYPPGFPHVPTAHPTDLMEKGHPGAVEVIRESSSTTGMVVGIVAAAALCILILLYAMYKYRNRDEGSYQVDQSRNSGSESNGAVVKEKTPSTTAAITKTTTKGKKNKDKEYYV</sequence>
<evidence type="ECO:0000256" key="4">
    <source>
        <dbReference type="ARBA" id="ARBA00022692"/>
    </source>
</evidence>
<dbReference type="FunFam" id="2.10.25.10:FF:000015">
    <property type="entry name" value="neurexin-1 isoform X1"/>
    <property type="match status" value="1"/>
</dbReference>
<dbReference type="PANTHER" id="PTHR15036:SF92">
    <property type="entry name" value="NEUREXIN 2A ALPHA"/>
    <property type="match status" value="1"/>
</dbReference>
<keyword evidence="20" id="KW-1185">Reference proteome</keyword>
<evidence type="ECO:0000256" key="5">
    <source>
        <dbReference type="ARBA" id="ARBA00022723"/>
    </source>
</evidence>
<feature type="domain" description="Laminin G" evidence="17">
    <location>
        <begin position="472"/>
        <end position="660"/>
    </location>
</feature>
<keyword evidence="11 16" id="KW-0472">Membrane</keyword>
<dbReference type="Pfam" id="PF02210">
    <property type="entry name" value="Laminin_G_2"/>
    <property type="match status" value="6"/>
</dbReference>
<evidence type="ECO:0000313" key="19">
    <source>
        <dbReference type="Ensembl" id="ENSSANP00000062986.1"/>
    </source>
</evidence>
<feature type="domain" description="Laminin G" evidence="17">
    <location>
        <begin position="30"/>
        <end position="206"/>
    </location>
</feature>
<name>A0A671PXW5_9TELE</name>
<keyword evidence="3 14" id="KW-0245">EGF-like domain</keyword>
<dbReference type="Gene3D" id="2.10.25.10">
    <property type="entry name" value="Laminin"/>
    <property type="match status" value="3"/>
</dbReference>
<feature type="domain" description="EGF-like" evidence="18">
    <location>
        <begin position="1031"/>
        <end position="1068"/>
    </location>
</feature>
<evidence type="ECO:0000256" key="6">
    <source>
        <dbReference type="ARBA" id="ARBA00022729"/>
    </source>
</evidence>
<feature type="domain" description="Laminin G" evidence="17">
    <location>
        <begin position="1072"/>
        <end position="1272"/>
    </location>
</feature>
<reference evidence="19" key="2">
    <citation type="submission" date="2025-09" db="UniProtKB">
        <authorList>
            <consortium name="Ensembl"/>
        </authorList>
    </citation>
    <scope>IDENTIFICATION</scope>
</reference>
<dbReference type="GO" id="GO:0016020">
    <property type="term" value="C:membrane"/>
    <property type="evidence" value="ECO:0007669"/>
    <property type="project" value="UniProtKB-SubCell"/>
</dbReference>
<dbReference type="PROSITE" id="PS50026">
    <property type="entry name" value="EGF_3"/>
    <property type="match status" value="3"/>
</dbReference>
<dbReference type="Ensembl" id="ENSSANT00000066957.1">
    <property type="protein sequence ID" value="ENSSANP00000062986.1"/>
    <property type="gene ID" value="ENSSANG00000030456.1"/>
</dbReference>
<comment type="similarity">
    <text evidence="2">Belongs to the neurexin family.</text>
</comment>
<dbReference type="InterPro" id="IPR050372">
    <property type="entry name" value="Neurexin-related_CASP"/>
</dbReference>
<evidence type="ECO:0000256" key="1">
    <source>
        <dbReference type="ARBA" id="ARBA00004479"/>
    </source>
</evidence>
<dbReference type="SMART" id="SM00294">
    <property type="entry name" value="4.1m"/>
    <property type="match status" value="1"/>
</dbReference>
<keyword evidence="4 16" id="KW-0812">Transmembrane</keyword>
<evidence type="ECO:0000256" key="14">
    <source>
        <dbReference type="PROSITE-ProRule" id="PRU00076"/>
    </source>
</evidence>
<dbReference type="CDD" id="cd00110">
    <property type="entry name" value="LamG"/>
    <property type="match status" value="5"/>
</dbReference>
<dbReference type="Gene3D" id="2.60.120.200">
    <property type="match status" value="6"/>
</dbReference>
<feature type="domain" description="Laminin G" evidence="17">
    <location>
        <begin position="852"/>
        <end position="1027"/>
    </location>
</feature>
<dbReference type="InterPro" id="IPR013320">
    <property type="entry name" value="ConA-like_dom_sf"/>
</dbReference>
<evidence type="ECO:0000256" key="12">
    <source>
        <dbReference type="ARBA" id="ARBA00023157"/>
    </source>
</evidence>
<dbReference type="InterPro" id="IPR003585">
    <property type="entry name" value="Neurexin-like"/>
</dbReference>
<evidence type="ECO:0000256" key="16">
    <source>
        <dbReference type="SAM" id="Phobius"/>
    </source>
</evidence>
<feature type="domain" description="Laminin G" evidence="17">
    <location>
        <begin position="268"/>
        <end position="465"/>
    </location>
</feature>
<dbReference type="FunFam" id="2.60.120.200:FF:000004">
    <property type="entry name" value="neurexin-1 isoform X1"/>
    <property type="match status" value="1"/>
</dbReference>
<dbReference type="PROSITE" id="PS50025">
    <property type="entry name" value="LAM_G_DOMAIN"/>
    <property type="match status" value="5"/>
</dbReference>
<evidence type="ECO:0000256" key="15">
    <source>
        <dbReference type="SAM" id="MobiDB-lite"/>
    </source>
</evidence>
<evidence type="ECO:0000256" key="13">
    <source>
        <dbReference type="ARBA" id="ARBA00054347"/>
    </source>
</evidence>
<feature type="compositionally biased region" description="Low complexity" evidence="15">
    <location>
        <begin position="1595"/>
        <end position="1605"/>
    </location>
</feature>
<comment type="function">
    <text evidence="13">Neuronal cell surface protein that may be involved in cell recognition and cell adhesion.</text>
</comment>
<dbReference type="SMART" id="SM00282">
    <property type="entry name" value="LamG"/>
    <property type="match status" value="6"/>
</dbReference>
<keyword evidence="7" id="KW-0677">Repeat</keyword>
<evidence type="ECO:0000256" key="11">
    <source>
        <dbReference type="ARBA" id="ARBA00023136"/>
    </source>
</evidence>
<feature type="compositionally biased region" description="Polar residues" evidence="15">
    <location>
        <begin position="1574"/>
        <end position="1586"/>
    </location>
</feature>
<dbReference type="CDD" id="cd00054">
    <property type="entry name" value="EGF_CA"/>
    <property type="match status" value="2"/>
</dbReference>
<accession>A0A671PXW5</accession>
<dbReference type="FunFam" id="2.10.25.10:FF:000029">
    <property type="entry name" value="neurexin-1 isoform X1"/>
    <property type="match status" value="1"/>
</dbReference>
<dbReference type="GO" id="GO:0002040">
    <property type="term" value="P:sprouting angiogenesis"/>
    <property type="evidence" value="ECO:0007669"/>
    <property type="project" value="UniProtKB-ARBA"/>
</dbReference>
<dbReference type="GO" id="GO:0046872">
    <property type="term" value="F:metal ion binding"/>
    <property type="evidence" value="ECO:0007669"/>
    <property type="project" value="UniProtKB-KW"/>
</dbReference>
<keyword evidence="6" id="KW-0732">Signal</keyword>
<evidence type="ECO:0000256" key="7">
    <source>
        <dbReference type="ARBA" id="ARBA00022737"/>
    </source>
</evidence>
<evidence type="ECO:0000313" key="20">
    <source>
        <dbReference type="Proteomes" id="UP000472260"/>
    </source>
</evidence>
<feature type="transmembrane region" description="Helical" evidence="16">
    <location>
        <begin position="1543"/>
        <end position="1563"/>
    </location>
</feature>
<evidence type="ECO:0000256" key="9">
    <source>
        <dbReference type="ARBA" id="ARBA00022889"/>
    </source>
</evidence>
<proteinExistence type="inferred from homology"/>
<evidence type="ECO:0000256" key="2">
    <source>
        <dbReference type="ARBA" id="ARBA00010241"/>
    </source>
</evidence>
<evidence type="ECO:0000259" key="18">
    <source>
        <dbReference type="PROSITE" id="PS50026"/>
    </source>
</evidence>
<evidence type="ECO:0000256" key="8">
    <source>
        <dbReference type="ARBA" id="ARBA00022837"/>
    </source>
</evidence>
<feature type="region of interest" description="Disordered" evidence="15">
    <location>
        <begin position="1573"/>
        <end position="1618"/>
    </location>
</feature>